<feature type="region of interest" description="Disordered" evidence="2">
    <location>
        <begin position="202"/>
        <end position="256"/>
    </location>
</feature>
<name>A0A8K1C301_PYTOL</name>
<protein>
    <submittedName>
        <fullName evidence="3">Uncharacterized protein</fullName>
    </submittedName>
</protein>
<organism evidence="3 4">
    <name type="scientific">Pythium oligandrum</name>
    <name type="common">Mycoparasitic fungus</name>
    <dbReference type="NCBI Taxonomy" id="41045"/>
    <lineage>
        <taxon>Eukaryota</taxon>
        <taxon>Sar</taxon>
        <taxon>Stramenopiles</taxon>
        <taxon>Oomycota</taxon>
        <taxon>Peronosporomycetes</taxon>
        <taxon>Pythiales</taxon>
        <taxon>Pythiaceae</taxon>
        <taxon>Pythium</taxon>
    </lineage>
</organism>
<gene>
    <name evidence="3" type="ORF">Poli38472_010418</name>
</gene>
<feature type="coiled-coil region" evidence="1">
    <location>
        <begin position="122"/>
        <end position="159"/>
    </location>
</feature>
<reference evidence="3" key="1">
    <citation type="submission" date="2019-03" db="EMBL/GenBank/DDBJ databases">
        <title>Long read genome sequence of the mycoparasitic Pythium oligandrum ATCC 38472 isolated from sugarbeet rhizosphere.</title>
        <authorList>
            <person name="Gaulin E."/>
        </authorList>
    </citation>
    <scope>NUCLEOTIDE SEQUENCE</scope>
    <source>
        <strain evidence="3">ATCC 38472_TT</strain>
    </source>
</reference>
<evidence type="ECO:0000256" key="2">
    <source>
        <dbReference type="SAM" id="MobiDB-lite"/>
    </source>
</evidence>
<evidence type="ECO:0000313" key="3">
    <source>
        <dbReference type="EMBL" id="TMW55536.1"/>
    </source>
</evidence>
<keyword evidence="4" id="KW-1185">Reference proteome</keyword>
<accession>A0A8K1C301</accession>
<dbReference type="Proteomes" id="UP000794436">
    <property type="component" value="Unassembled WGS sequence"/>
</dbReference>
<keyword evidence="1" id="KW-0175">Coiled coil</keyword>
<comment type="caution">
    <text evidence="3">The sequence shown here is derived from an EMBL/GenBank/DDBJ whole genome shotgun (WGS) entry which is preliminary data.</text>
</comment>
<sequence length="298" mass="35404">MVDGVDEWKGVDDVVRSSFLLLYREVKRQNNRIGVLEAQAREATQAKAIETTVVRDDAWKKKHAALQAERWTIIEQQMKIFQDELRQVTTQLRQLRREKDDGGSENLVRQVKSYQELFVRRHDRVQQRVTRLSAKLKDMRRQQHEYQALILQNAEKQARTIASLAQTRHESTCEHATSANQVDLESRLAMVEKYLVAMHQHRVTRQRERRSALRRTAPSRDSQQKPARLALVEEGDPDQGHRSQQRRDRSTRSIDTEMESLQRETLLRSHATLRLRYQRERKRQYRRLESLRHARESQ</sequence>
<dbReference type="EMBL" id="SPLM01000147">
    <property type="protein sequence ID" value="TMW55536.1"/>
    <property type="molecule type" value="Genomic_DNA"/>
</dbReference>
<evidence type="ECO:0000313" key="4">
    <source>
        <dbReference type="Proteomes" id="UP000794436"/>
    </source>
</evidence>
<evidence type="ECO:0000256" key="1">
    <source>
        <dbReference type="SAM" id="Coils"/>
    </source>
</evidence>
<feature type="compositionally biased region" description="Basic and acidic residues" evidence="2">
    <location>
        <begin position="238"/>
        <end position="256"/>
    </location>
</feature>
<dbReference type="AlphaFoldDB" id="A0A8K1C301"/>
<proteinExistence type="predicted"/>